<keyword evidence="5" id="KW-0539">Nucleus</keyword>
<protein>
    <submittedName>
        <fullName evidence="9">Uncharacterized protein</fullName>
    </submittedName>
</protein>
<keyword evidence="3" id="KW-0378">Hydrolase</keyword>
<dbReference type="Pfam" id="PF25806">
    <property type="entry name" value="RHH_ERCC6L2"/>
    <property type="match status" value="1"/>
</dbReference>
<accession>A0A6A6CQR3</accession>
<dbReference type="Gene3D" id="3.40.50.10810">
    <property type="entry name" value="Tandem AAA-ATPase domain"/>
    <property type="match status" value="1"/>
</dbReference>
<dbReference type="PROSITE" id="PS51192">
    <property type="entry name" value="HELICASE_ATP_BIND_1"/>
    <property type="match status" value="1"/>
</dbReference>
<dbReference type="GO" id="GO:0005524">
    <property type="term" value="F:ATP binding"/>
    <property type="evidence" value="ECO:0007669"/>
    <property type="project" value="InterPro"/>
</dbReference>
<dbReference type="InterPro" id="IPR000330">
    <property type="entry name" value="SNF2_N"/>
</dbReference>
<dbReference type="Gene3D" id="3.40.50.300">
    <property type="entry name" value="P-loop containing nucleotide triphosphate hydrolases"/>
    <property type="match status" value="1"/>
</dbReference>
<dbReference type="Pfam" id="PF00271">
    <property type="entry name" value="Helicase_C"/>
    <property type="match status" value="1"/>
</dbReference>
<dbReference type="GeneID" id="54569784"/>
<keyword evidence="2" id="KW-0547">Nucleotide-binding</keyword>
<feature type="region of interest" description="Disordered" evidence="6">
    <location>
        <begin position="1"/>
        <end position="32"/>
    </location>
</feature>
<dbReference type="InterPro" id="IPR050496">
    <property type="entry name" value="SNF2_RAD54_helicase_repair"/>
</dbReference>
<evidence type="ECO:0000256" key="5">
    <source>
        <dbReference type="ARBA" id="ARBA00023242"/>
    </source>
</evidence>
<feature type="domain" description="Helicase C-terminal" evidence="8">
    <location>
        <begin position="472"/>
        <end position="627"/>
    </location>
</feature>
<evidence type="ECO:0000256" key="2">
    <source>
        <dbReference type="ARBA" id="ARBA00022741"/>
    </source>
</evidence>
<dbReference type="EMBL" id="ML993590">
    <property type="protein sequence ID" value="KAF2168470.1"/>
    <property type="molecule type" value="Genomic_DNA"/>
</dbReference>
<organism evidence="9 10">
    <name type="scientific">Zasmidium cellare ATCC 36951</name>
    <dbReference type="NCBI Taxonomy" id="1080233"/>
    <lineage>
        <taxon>Eukaryota</taxon>
        <taxon>Fungi</taxon>
        <taxon>Dikarya</taxon>
        <taxon>Ascomycota</taxon>
        <taxon>Pezizomycotina</taxon>
        <taxon>Dothideomycetes</taxon>
        <taxon>Dothideomycetidae</taxon>
        <taxon>Mycosphaerellales</taxon>
        <taxon>Mycosphaerellaceae</taxon>
        <taxon>Zasmidium</taxon>
    </lineage>
</organism>
<evidence type="ECO:0000256" key="4">
    <source>
        <dbReference type="ARBA" id="ARBA00022840"/>
    </source>
</evidence>
<sequence length="871" mass="98264">MAPRRLSLFGVESSDSDDDGFAHRTTTTPTSKLVLPPDFSEIDFTDDERMGDLREKPDLPADILRPRPYEDVAICDDTAIIPAPIAQYLKLYQIEGAEFLFEKYMHQSGAILGDDMGLGKTIQVIAFMTAAFGKTGDERDAKRMRKMRKEGEFYPKVLIICPSALMANWANELDRWGWWKVYKYHGNPAAKEEALSAAEKGRLEVMITTYTTYKNNQDTINDIDWDCVVADECHTFKERKSETCKAMNNLNAFCRIGLSGTAIQNKYEELWTLLNWTNPGALGPISQWKSSICVPLKIGQSHDATYSQLAKARRIATKLAKHLLPRFFIRRTKALIAHQLPKKSDRVIFCPLTEKQAEAYNNFCDSELLHVIRDSSTPCDCGSGKKSGYCCYGDVDDFGPWKNQVFPVLHTLQKLSNHLGLLLPSGTADPEKHEKELQRLKLAVPNDWKRLYEQRDNLNTFANAEFCGKWKVLKRLLDLWHKNGDKVLIFSHSTRLLKMLHKLFQFTAGYNLSYLDGSMQLDDRQNVVDEFNTDPSSFAFLISTKAGGVGLNITSANKVVVVDPNWNPAWDQQAQDRAYRIGQTRDVEVFRLISVGTVEEIVYARQIYKQQQANIGYNASVERRYFKGVQDQKDQKGEIFGLSNLFAPMKENVVLRDIVNKTNVAESRAGYEIAGLDLEASQEDGDSLALLDVDDPNAAMSQLAADIIDEPGAKRKLAKELAKKQDPVQAILASAGVEYSHENAEVIGTSKIETRISSRAQKAGNDTDHINELAFARGGSQVEAPLTDRSRNEIADDDAVDMEDGLGKIRYKFHPPLDVRKRQFCTMAKQFGYDDIAEFGMVVEGWTQEQRRDCLEKFYLGRRAKLAEKAG</sequence>
<dbReference type="GO" id="GO:0016787">
    <property type="term" value="F:hydrolase activity"/>
    <property type="evidence" value="ECO:0007669"/>
    <property type="project" value="UniProtKB-KW"/>
</dbReference>
<feature type="domain" description="Helicase ATP-binding" evidence="7">
    <location>
        <begin position="101"/>
        <end position="280"/>
    </location>
</feature>
<dbReference type="Proteomes" id="UP000799537">
    <property type="component" value="Unassembled WGS sequence"/>
</dbReference>
<gene>
    <name evidence="9" type="ORF">M409DRAFT_65439</name>
</gene>
<dbReference type="SMART" id="SM00490">
    <property type="entry name" value="HELICc"/>
    <property type="match status" value="1"/>
</dbReference>
<proteinExistence type="predicted"/>
<dbReference type="AlphaFoldDB" id="A0A6A6CQR3"/>
<evidence type="ECO:0000313" key="9">
    <source>
        <dbReference type="EMBL" id="KAF2168470.1"/>
    </source>
</evidence>
<keyword evidence="4" id="KW-0067">ATP-binding</keyword>
<dbReference type="CDD" id="cd18793">
    <property type="entry name" value="SF2_C_SNF"/>
    <property type="match status" value="1"/>
</dbReference>
<dbReference type="InterPro" id="IPR038718">
    <property type="entry name" value="SNF2-like_sf"/>
</dbReference>
<dbReference type="InterPro" id="IPR027417">
    <property type="entry name" value="P-loop_NTPase"/>
</dbReference>
<comment type="subcellular location">
    <subcellularLocation>
        <location evidence="1">Nucleus</location>
    </subcellularLocation>
</comment>
<dbReference type="InterPro" id="IPR029256">
    <property type="entry name" value="Heliccase-ass-bd"/>
</dbReference>
<keyword evidence="10" id="KW-1185">Reference proteome</keyword>
<reference evidence="9" key="1">
    <citation type="journal article" date="2020" name="Stud. Mycol.">
        <title>101 Dothideomycetes genomes: a test case for predicting lifestyles and emergence of pathogens.</title>
        <authorList>
            <person name="Haridas S."/>
            <person name="Albert R."/>
            <person name="Binder M."/>
            <person name="Bloem J."/>
            <person name="Labutti K."/>
            <person name="Salamov A."/>
            <person name="Andreopoulos B."/>
            <person name="Baker S."/>
            <person name="Barry K."/>
            <person name="Bills G."/>
            <person name="Bluhm B."/>
            <person name="Cannon C."/>
            <person name="Castanera R."/>
            <person name="Culley D."/>
            <person name="Daum C."/>
            <person name="Ezra D."/>
            <person name="Gonzalez J."/>
            <person name="Henrissat B."/>
            <person name="Kuo A."/>
            <person name="Liang C."/>
            <person name="Lipzen A."/>
            <person name="Lutzoni F."/>
            <person name="Magnuson J."/>
            <person name="Mondo S."/>
            <person name="Nolan M."/>
            <person name="Ohm R."/>
            <person name="Pangilinan J."/>
            <person name="Park H.-J."/>
            <person name="Ramirez L."/>
            <person name="Alfaro M."/>
            <person name="Sun H."/>
            <person name="Tritt A."/>
            <person name="Yoshinaga Y."/>
            <person name="Zwiers L.-H."/>
            <person name="Turgeon B."/>
            <person name="Goodwin S."/>
            <person name="Spatafora J."/>
            <person name="Crous P."/>
            <person name="Grigoriev I."/>
        </authorList>
    </citation>
    <scope>NUCLEOTIDE SEQUENCE</scope>
    <source>
        <strain evidence="9">ATCC 36951</strain>
    </source>
</reference>
<evidence type="ECO:0000256" key="6">
    <source>
        <dbReference type="SAM" id="MobiDB-lite"/>
    </source>
</evidence>
<evidence type="ECO:0000256" key="3">
    <source>
        <dbReference type="ARBA" id="ARBA00022801"/>
    </source>
</evidence>
<dbReference type="Pfam" id="PF00176">
    <property type="entry name" value="SNF2-rel_dom"/>
    <property type="match status" value="1"/>
</dbReference>
<dbReference type="PROSITE" id="PS51194">
    <property type="entry name" value="HELICASE_CTER"/>
    <property type="match status" value="1"/>
</dbReference>
<dbReference type="InterPro" id="IPR057931">
    <property type="entry name" value="RHH_ERCC6L2"/>
</dbReference>
<dbReference type="Pfam" id="PF14773">
    <property type="entry name" value="VIGSSK"/>
    <property type="match status" value="1"/>
</dbReference>
<dbReference type="PANTHER" id="PTHR45629">
    <property type="entry name" value="SNF2/RAD54 FAMILY MEMBER"/>
    <property type="match status" value="1"/>
</dbReference>
<dbReference type="OrthoDB" id="413460at2759"/>
<dbReference type="SUPFAM" id="SSF52540">
    <property type="entry name" value="P-loop containing nucleoside triphosphate hydrolases"/>
    <property type="match status" value="2"/>
</dbReference>
<dbReference type="FunFam" id="3.40.50.10810:FF:000019">
    <property type="entry name" value="DNA excision repair protein ERCC-6-like 2 isoform X1"/>
    <property type="match status" value="1"/>
</dbReference>
<evidence type="ECO:0000259" key="7">
    <source>
        <dbReference type="PROSITE" id="PS51192"/>
    </source>
</evidence>
<dbReference type="InterPro" id="IPR014001">
    <property type="entry name" value="Helicase_ATP-bd"/>
</dbReference>
<dbReference type="GO" id="GO:0005634">
    <property type="term" value="C:nucleus"/>
    <property type="evidence" value="ECO:0007669"/>
    <property type="project" value="UniProtKB-SubCell"/>
</dbReference>
<dbReference type="PANTHER" id="PTHR45629:SF7">
    <property type="entry name" value="DNA EXCISION REPAIR PROTEIN ERCC-6-RELATED"/>
    <property type="match status" value="1"/>
</dbReference>
<dbReference type="InterPro" id="IPR049730">
    <property type="entry name" value="SNF2/RAD54-like_C"/>
</dbReference>
<evidence type="ECO:0000313" key="10">
    <source>
        <dbReference type="Proteomes" id="UP000799537"/>
    </source>
</evidence>
<dbReference type="SMART" id="SM00487">
    <property type="entry name" value="DEXDc"/>
    <property type="match status" value="1"/>
</dbReference>
<dbReference type="InterPro" id="IPR001650">
    <property type="entry name" value="Helicase_C-like"/>
</dbReference>
<evidence type="ECO:0000259" key="8">
    <source>
        <dbReference type="PROSITE" id="PS51194"/>
    </source>
</evidence>
<name>A0A6A6CQR3_ZASCE</name>
<evidence type="ECO:0000256" key="1">
    <source>
        <dbReference type="ARBA" id="ARBA00004123"/>
    </source>
</evidence>
<dbReference type="RefSeq" id="XP_033669359.1">
    <property type="nucleotide sequence ID" value="XM_033816512.1"/>
</dbReference>